<feature type="signal peptide" evidence="1">
    <location>
        <begin position="1"/>
        <end position="20"/>
    </location>
</feature>
<dbReference type="Proteomes" id="UP000580250">
    <property type="component" value="Unassembled WGS sequence"/>
</dbReference>
<sequence>MNLFLAFGVFVFCFVETVNSVNLENLIFKFVCNELQEVDKKETEKLFSVENLFEGKAVEGRINKLYLTTNKIYLI</sequence>
<dbReference type="AlphaFoldDB" id="A0A6V7V1T1"/>
<keyword evidence="1" id="KW-0732">Signal</keyword>
<proteinExistence type="predicted"/>
<reference evidence="2 3" key="1">
    <citation type="submission" date="2020-08" db="EMBL/GenBank/DDBJ databases">
        <authorList>
            <person name="Koutsovoulos G."/>
            <person name="Danchin GJ E."/>
        </authorList>
    </citation>
    <scope>NUCLEOTIDE SEQUENCE [LARGE SCALE GENOMIC DNA]</scope>
</reference>
<accession>A0A6V7V1T1</accession>
<evidence type="ECO:0000313" key="3">
    <source>
        <dbReference type="Proteomes" id="UP000580250"/>
    </source>
</evidence>
<gene>
    <name evidence="2" type="ORF">MENT_LOCUS20164</name>
</gene>
<feature type="chain" id="PRO_5027987541" evidence="1">
    <location>
        <begin position="21"/>
        <end position="75"/>
    </location>
</feature>
<evidence type="ECO:0000313" key="2">
    <source>
        <dbReference type="EMBL" id="CAD2168809.1"/>
    </source>
</evidence>
<comment type="caution">
    <text evidence="2">The sequence shown here is derived from an EMBL/GenBank/DDBJ whole genome shotgun (WGS) entry which is preliminary data.</text>
</comment>
<name>A0A6V7V1T1_MELEN</name>
<dbReference type="EMBL" id="CAJEWN010000145">
    <property type="protein sequence ID" value="CAD2168809.1"/>
    <property type="molecule type" value="Genomic_DNA"/>
</dbReference>
<evidence type="ECO:0000256" key="1">
    <source>
        <dbReference type="SAM" id="SignalP"/>
    </source>
</evidence>
<organism evidence="2 3">
    <name type="scientific">Meloidogyne enterolobii</name>
    <name type="common">Root-knot nematode worm</name>
    <name type="synonym">Meloidogyne mayaguensis</name>
    <dbReference type="NCBI Taxonomy" id="390850"/>
    <lineage>
        <taxon>Eukaryota</taxon>
        <taxon>Metazoa</taxon>
        <taxon>Ecdysozoa</taxon>
        <taxon>Nematoda</taxon>
        <taxon>Chromadorea</taxon>
        <taxon>Rhabditida</taxon>
        <taxon>Tylenchina</taxon>
        <taxon>Tylenchomorpha</taxon>
        <taxon>Tylenchoidea</taxon>
        <taxon>Meloidogynidae</taxon>
        <taxon>Meloidogyninae</taxon>
        <taxon>Meloidogyne</taxon>
    </lineage>
</organism>
<protein>
    <submittedName>
        <fullName evidence="2">Uncharacterized protein</fullName>
    </submittedName>
</protein>